<dbReference type="CDD" id="cd03801">
    <property type="entry name" value="GT4_PimA-like"/>
    <property type="match status" value="1"/>
</dbReference>
<keyword evidence="2" id="KW-0808">Transferase</keyword>
<sequence>MRVLACMNPDIWMIGRVDQFALLAAHLARQGRLARWDSFWRHCTPDAQAPAPATTTHRNLQSLFARPARRVDPVLTGIKGRHLTPDILGKSPRMLRLPAHNLASDLPLSWLAARNMPHNVRILHGQGNYSLPAMKRARKHHIITISDVTGQLAPIRAMQLGAEYQQYGQKWREISAFLAKRRIKEACFADAVFAPSATVANGLITCGVAEERIHIIPFDAPLARQCLLLDRPISTLPSPSCPLHLLFIGEISLAKGIAVLLRAFQMLRSRYNATVTLTLIGRERQCAADLMAGLPDGVNWQGAIPARDVPSALQKADIFVFPSLSEGSSLAVQEAMAASLPVITSFDAGSPIEDGKNGIIIPPRNADALANAILRLVHDATLRQTLGTNARNTIARQLAEGYGNRVCNAYDEVLTRHG</sequence>
<evidence type="ECO:0000313" key="2">
    <source>
        <dbReference type="EMBL" id="PKR55985.1"/>
    </source>
</evidence>
<dbReference type="Gene3D" id="3.40.50.2000">
    <property type="entry name" value="Glycogen Phosphorylase B"/>
    <property type="match status" value="2"/>
</dbReference>
<reference evidence="2 3" key="1">
    <citation type="submission" date="2017-09" db="EMBL/GenBank/DDBJ databases">
        <title>Biodiversity and function of Thalassospira species in the particle-attached aromatic-hydrocarbon-degrading consortia from the surface seawater of the South China Sea.</title>
        <authorList>
            <person name="Dong C."/>
            <person name="Liu R."/>
            <person name="Shao Z."/>
        </authorList>
    </citation>
    <scope>NUCLEOTIDE SEQUENCE [LARGE SCALE GENOMIC DNA]</scope>
    <source>
        <strain evidence="2 3">CSC1P2</strain>
    </source>
</reference>
<dbReference type="Pfam" id="PF13692">
    <property type="entry name" value="Glyco_trans_1_4"/>
    <property type="match status" value="1"/>
</dbReference>
<evidence type="ECO:0000313" key="3">
    <source>
        <dbReference type="Proteomes" id="UP000233597"/>
    </source>
</evidence>
<accession>A0A2N3KZI5</accession>
<feature type="domain" description="Glycosyltransferase subfamily 4-like N-terminal" evidence="1">
    <location>
        <begin position="96"/>
        <end position="217"/>
    </location>
</feature>
<dbReference type="Pfam" id="PF13439">
    <property type="entry name" value="Glyco_transf_4"/>
    <property type="match status" value="1"/>
</dbReference>
<comment type="caution">
    <text evidence="2">The sequence shown here is derived from an EMBL/GenBank/DDBJ whole genome shotgun (WGS) entry which is preliminary data.</text>
</comment>
<proteinExistence type="predicted"/>
<dbReference type="Proteomes" id="UP000233597">
    <property type="component" value="Unassembled WGS sequence"/>
</dbReference>
<dbReference type="InterPro" id="IPR028098">
    <property type="entry name" value="Glyco_trans_4-like_N"/>
</dbReference>
<dbReference type="SUPFAM" id="SSF53756">
    <property type="entry name" value="UDP-Glycosyltransferase/glycogen phosphorylase"/>
    <property type="match status" value="1"/>
</dbReference>
<gene>
    <name evidence="2" type="ORF">COO20_01860</name>
</gene>
<evidence type="ECO:0000259" key="1">
    <source>
        <dbReference type="Pfam" id="PF13439"/>
    </source>
</evidence>
<dbReference type="PANTHER" id="PTHR12526">
    <property type="entry name" value="GLYCOSYLTRANSFERASE"/>
    <property type="match status" value="1"/>
</dbReference>
<dbReference type="AlphaFoldDB" id="A0A2N3KZI5"/>
<name>A0A2N3KZI5_9PROT</name>
<organism evidence="2 3">
    <name type="scientific">Thalassospira marina</name>
    <dbReference type="NCBI Taxonomy" id="2048283"/>
    <lineage>
        <taxon>Bacteria</taxon>
        <taxon>Pseudomonadati</taxon>
        <taxon>Pseudomonadota</taxon>
        <taxon>Alphaproteobacteria</taxon>
        <taxon>Rhodospirillales</taxon>
        <taxon>Thalassospiraceae</taxon>
        <taxon>Thalassospira</taxon>
    </lineage>
</organism>
<protein>
    <submittedName>
        <fullName evidence="2">Glycosyl transferase</fullName>
    </submittedName>
</protein>
<dbReference type="EMBL" id="NWTK01000001">
    <property type="protein sequence ID" value="PKR55985.1"/>
    <property type="molecule type" value="Genomic_DNA"/>
</dbReference>
<dbReference type="OrthoDB" id="7856752at2"/>
<dbReference type="GO" id="GO:0016740">
    <property type="term" value="F:transferase activity"/>
    <property type="evidence" value="ECO:0007669"/>
    <property type="project" value="UniProtKB-KW"/>
</dbReference>